<sequence>MVTNESLDLNKHLRREKGIAAALEEIVVDCQHLRAKQLPPQLQQFNL</sequence>
<dbReference type="Proteomes" id="UP000321085">
    <property type="component" value="Unassembled WGS sequence"/>
</dbReference>
<protein>
    <submittedName>
        <fullName evidence="1">Uncharacterized protein</fullName>
    </submittedName>
</protein>
<name>A0A512C5H8_9HYPH</name>
<dbReference type="AlphaFoldDB" id="A0A512C5H8"/>
<comment type="caution">
    <text evidence="1">The sequence shown here is derived from an EMBL/GenBank/DDBJ whole genome shotgun (WGS) entry which is preliminary data.</text>
</comment>
<organism evidence="1 2">
    <name type="scientific">Microvirga aerophila</name>
    <dbReference type="NCBI Taxonomy" id="670291"/>
    <lineage>
        <taxon>Bacteria</taxon>
        <taxon>Pseudomonadati</taxon>
        <taxon>Pseudomonadota</taxon>
        <taxon>Alphaproteobacteria</taxon>
        <taxon>Hyphomicrobiales</taxon>
        <taxon>Methylobacteriaceae</taxon>
        <taxon>Microvirga</taxon>
    </lineage>
</organism>
<evidence type="ECO:0000313" key="1">
    <source>
        <dbReference type="EMBL" id="GEO19455.1"/>
    </source>
</evidence>
<evidence type="ECO:0000313" key="2">
    <source>
        <dbReference type="Proteomes" id="UP000321085"/>
    </source>
</evidence>
<dbReference type="EMBL" id="BJYU01000587">
    <property type="protein sequence ID" value="GEO19455.1"/>
    <property type="molecule type" value="Genomic_DNA"/>
</dbReference>
<proteinExistence type="predicted"/>
<reference evidence="1 2" key="1">
    <citation type="submission" date="2019-07" db="EMBL/GenBank/DDBJ databases">
        <title>Whole genome shotgun sequence of Microvirga aerophila NBRC 106136.</title>
        <authorList>
            <person name="Hosoyama A."/>
            <person name="Uohara A."/>
            <person name="Ohji S."/>
            <person name="Ichikawa N."/>
        </authorList>
    </citation>
    <scope>NUCLEOTIDE SEQUENCE [LARGE SCALE GENOMIC DNA]</scope>
    <source>
        <strain evidence="1 2">NBRC 106136</strain>
    </source>
</reference>
<keyword evidence="2" id="KW-1185">Reference proteome</keyword>
<accession>A0A512C5H8</accession>
<gene>
    <name evidence="1" type="ORF">MAE02_71510</name>
</gene>